<accession>A0A251VIG1</accession>
<dbReference type="EMBL" id="MNCJ02000320">
    <property type="protein sequence ID" value="KAF5804589.1"/>
    <property type="molecule type" value="Genomic_DNA"/>
</dbReference>
<evidence type="ECO:0000313" key="2">
    <source>
        <dbReference type="EMBL" id="OTG35214.1"/>
    </source>
</evidence>
<dbReference type="InParanoid" id="A0A251VIG1"/>
<reference evidence="1" key="3">
    <citation type="submission" date="2020-06" db="EMBL/GenBank/DDBJ databases">
        <title>Helianthus annuus Genome sequencing and assembly Release 2.</title>
        <authorList>
            <person name="Gouzy J."/>
            <person name="Langlade N."/>
            <person name="Munos S."/>
        </authorList>
    </citation>
    <scope>NUCLEOTIDE SEQUENCE</scope>
    <source>
        <tissue evidence="1">Leaves</tissue>
    </source>
</reference>
<protein>
    <submittedName>
        <fullName evidence="2">Uncharacterized protein</fullName>
    </submittedName>
</protein>
<sequence length="105" mass="12490">MVNWLSLLLNSTSSQVRSMPHLFFCPFVKNTLRTEDTSQNPNLNPHPSPHLPCPKPLDFFSNLQQSFPEHHHHRHFSGQNPSPCLARWWWRCGCWWRSSRERKNT</sequence>
<name>A0A251VIG1_HELAN</name>
<dbReference type="Proteomes" id="UP000215914">
    <property type="component" value="Chromosome 2"/>
</dbReference>
<keyword evidence="3" id="KW-1185">Reference proteome</keyword>
<organism evidence="2 3">
    <name type="scientific">Helianthus annuus</name>
    <name type="common">Common sunflower</name>
    <dbReference type="NCBI Taxonomy" id="4232"/>
    <lineage>
        <taxon>Eukaryota</taxon>
        <taxon>Viridiplantae</taxon>
        <taxon>Streptophyta</taxon>
        <taxon>Embryophyta</taxon>
        <taxon>Tracheophyta</taxon>
        <taxon>Spermatophyta</taxon>
        <taxon>Magnoliopsida</taxon>
        <taxon>eudicotyledons</taxon>
        <taxon>Gunneridae</taxon>
        <taxon>Pentapetalae</taxon>
        <taxon>asterids</taxon>
        <taxon>campanulids</taxon>
        <taxon>Asterales</taxon>
        <taxon>Asteraceae</taxon>
        <taxon>Asteroideae</taxon>
        <taxon>Heliantheae alliance</taxon>
        <taxon>Heliantheae</taxon>
        <taxon>Helianthus</taxon>
    </lineage>
</organism>
<evidence type="ECO:0000313" key="3">
    <source>
        <dbReference type="Proteomes" id="UP000215914"/>
    </source>
</evidence>
<reference evidence="1 3" key="1">
    <citation type="journal article" date="2017" name="Nature">
        <title>The sunflower genome provides insights into oil metabolism, flowering and Asterid evolution.</title>
        <authorList>
            <person name="Badouin H."/>
            <person name="Gouzy J."/>
            <person name="Grassa C.J."/>
            <person name="Murat F."/>
            <person name="Staton S.E."/>
            <person name="Cottret L."/>
            <person name="Lelandais-Briere C."/>
            <person name="Owens G.L."/>
            <person name="Carrere S."/>
            <person name="Mayjonade B."/>
            <person name="Legrand L."/>
            <person name="Gill N."/>
            <person name="Kane N.C."/>
            <person name="Bowers J.E."/>
            <person name="Hubner S."/>
            <person name="Bellec A."/>
            <person name="Berard A."/>
            <person name="Berges H."/>
            <person name="Blanchet N."/>
            <person name="Boniface M.C."/>
            <person name="Brunel D."/>
            <person name="Catrice O."/>
            <person name="Chaidir N."/>
            <person name="Claudel C."/>
            <person name="Donnadieu C."/>
            <person name="Faraut T."/>
            <person name="Fievet G."/>
            <person name="Helmstetter N."/>
            <person name="King M."/>
            <person name="Knapp S.J."/>
            <person name="Lai Z."/>
            <person name="Le Paslier M.C."/>
            <person name="Lippi Y."/>
            <person name="Lorenzon L."/>
            <person name="Mandel J.R."/>
            <person name="Marage G."/>
            <person name="Marchand G."/>
            <person name="Marquand E."/>
            <person name="Bret-Mestries E."/>
            <person name="Morien E."/>
            <person name="Nambeesan S."/>
            <person name="Nguyen T."/>
            <person name="Pegot-Espagnet P."/>
            <person name="Pouilly N."/>
            <person name="Raftis F."/>
            <person name="Sallet E."/>
            <person name="Schiex T."/>
            <person name="Thomas J."/>
            <person name="Vandecasteele C."/>
            <person name="Vares D."/>
            <person name="Vear F."/>
            <person name="Vautrin S."/>
            <person name="Crespi M."/>
            <person name="Mangin B."/>
            <person name="Burke J.M."/>
            <person name="Salse J."/>
            <person name="Munos S."/>
            <person name="Vincourt P."/>
            <person name="Rieseberg L.H."/>
            <person name="Langlade N.B."/>
        </authorList>
    </citation>
    <scope>NUCLEOTIDE SEQUENCE [LARGE SCALE GENOMIC DNA]</scope>
    <source>
        <strain evidence="3">cv. SF193</strain>
        <tissue evidence="1">Leaves</tissue>
    </source>
</reference>
<dbReference type="EMBL" id="CM007891">
    <property type="protein sequence ID" value="OTG35214.1"/>
    <property type="molecule type" value="Genomic_DNA"/>
</dbReference>
<evidence type="ECO:0000313" key="1">
    <source>
        <dbReference type="EMBL" id="KAF5804589.1"/>
    </source>
</evidence>
<proteinExistence type="predicted"/>
<gene>
    <name evidence="2" type="ORF">HannXRQ_Chr02g0054361</name>
    <name evidence="1" type="ORF">HanXRQr2_Chr05g0198841</name>
</gene>
<dbReference type="AlphaFoldDB" id="A0A251VIG1"/>
<dbReference type="Gramene" id="mRNA:HanXRQr2_Chr05g0198841">
    <property type="protein sequence ID" value="CDS:HanXRQr2_Chr05g0198841.1"/>
    <property type="gene ID" value="HanXRQr2_Chr05g0198841"/>
</dbReference>
<reference evidence="2" key="2">
    <citation type="submission" date="2017-02" db="EMBL/GenBank/DDBJ databases">
        <title>Sunflower complete genome.</title>
        <authorList>
            <person name="Langlade N."/>
            <person name="Munos S."/>
        </authorList>
    </citation>
    <scope>NUCLEOTIDE SEQUENCE [LARGE SCALE GENOMIC DNA]</scope>
    <source>
        <tissue evidence="2">Leaves</tissue>
    </source>
</reference>